<feature type="transmembrane region" description="Helical" evidence="2">
    <location>
        <begin position="52"/>
        <end position="75"/>
    </location>
</feature>
<dbReference type="InterPro" id="IPR038750">
    <property type="entry name" value="YczE/YyaS-like"/>
</dbReference>
<feature type="transmembrane region" description="Helical" evidence="2">
    <location>
        <begin position="21"/>
        <end position="40"/>
    </location>
</feature>
<dbReference type="PANTHER" id="PTHR40078:SF1">
    <property type="entry name" value="INTEGRAL MEMBRANE PROTEIN"/>
    <property type="match status" value="1"/>
</dbReference>
<gene>
    <name evidence="3" type="ORF">QIE55_11950</name>
</gene>
<evidence type="ECO:0000313" key="4">
    <source>
        <dbReference type="Proteomes" id="UP001230933"/>
    </source>
</evidence>
<feature type="compositionally biased region" description="Polar residues" evidence="1">
    <location>
        <begin position="249"/>
        <end position="264"/>
    </location>
</feature>
<evidence type="ECO:0000256" key="1">
    <source>
        <dbReference type="SAM" id="MobiDB-lite"/>
    </source>
</evidence>
<keyword evidence="2" id="KW-1133">Transmembrane helix</keyword>
<accession>A0AAX3ZYX3</accession>
<name>A0AAX3ZYX3_RHOER</name>
<protein>
    <submittedName>
        <fullName evidence="3">Membrane protein</fullName>
    </submittedName>
</protein>
<dbReference type="Pfam" id="PF19700">
    <property type="entry name" value="DUF6198"/>
    <property type="match status" value="1"/>
</dbReference>
<evidence type="ECO:0000256" key="2">
    <source>
        <dbReference type="SAM" id="Phobius"/>
    </source>
</evidence>
<dbReference type="RefSeq" id="WP_242459944.1">
    <property type="nucleotide sequence ID" value="NZ_CP124545.1"/>
</dbReference>
<feature type="transmembrane region" description="Helical" evidence="2">
    <location>
        <begin position="87"/>
        <end position="107"/>
    </location>
</feature>
<keyword evidence="2" id="KW-0472">Membrane</keyword>
<feature type="transmembrane region" description="Helical" evidence="2">
    <location>
        <begin position="165"/>
        <end position="187"/>
    </location>
</feature>
<dbReference type="Proteomes" id="UP001230933">
    <property type="component" value="Chromosome"/>
</dbReference>
<organism evidence="3 4">
    <name type="scientific">Rhodococcus erythropolis</name>
    <name type="common">Arthrobacter picolinophilus</name>
    <dbReference type="NCBI Taxonomy" id="1833"/>
    <lineage>
        <taxon>Bacteria</taxon>
        <taxon>Bacillati</taxon>
        <taxon>Actinomycetota</taxon>
        <taxon>Actinomycetes</taxon>
        <taxon>Mycobacteriales</taxon>
        <taxon>Nocardiaceae</taxon>
        <taxon>Rhodococcus</taxon>
        <taxon>Rhodococcus erythropolis group</taxon>
    </lineage>
</organism>
<feature type="region of interest" description="Disordered" evidence="1">
    <location>
        <begin position="238"/>
        <end position="264"/>
    </location>
</feature>
<sequence length="264" mass="27252">MDEQSSGLQDSRVLIRRFASLFVGLWLYGFSMAMMITAGLGLDPWDVFHQGVAEHVSLSFGVITAITGAVVLLLWIPIRQRPGFGTVANVVVIAISVDTSLAFLPVFDSMPVRAAIMVAGILLNGLASVLYIGAGMGPGPRDGLMTGLVARTGLSVRLVRTSIEIAVLATGWLLGGTVGVGTVLYAFGIGPTIQLLIKVLPDSMTAAVTGGRVTERKAKTVGPVNEISVPTGTSAVEAGSPVGDAESNDAVNVPSNHSGVPTVT</sequence>
<dbReference type="EMBL" id="CP124545">
    <property type="protein sequence ID" value="WMN02105.1"/>
    <property type="molecule type" value="Genomic_DNA"/>
</dbReference>
<dbReference type="PANTHER" id="PTHR40078">
    <property type="entry name" value="INTEGRAL MEMBRANE PROTEIN-RELATED"/>
    <property type="match status" value="1"/>
</dbReference>
<dbReference type="AlphaFoldDB" id="A0AAX3ZYX3"/>
<reference evidence="3" key="1">
    <citation type="submission" date="2023-08" db="EMBL/GenBank/DDBJ databases">
        <title>Isolation and Characterization of Rhodococcus erythropolis MGMM8.</title>
        <authorList>
            <person name="Diabankana R.G.C."/>
            <person name="Afordoanyi D.M."/>
            <person name="Validov S.Z."/>
        </authorList>
    </citation>
    <scope>NUCLEOTIDE SEQUENCE</scope>
    <source>
        <strain evidence="3">MGMM8</strain>
    </source>
</reference>
<feature type="transmembrane region" description="Helical" evidence="2">
    <location>
        <begin position="113"/>
        <end position="134"/>
    </location>
</feature>
<keyword evidence="2" id="KW-0812">Transmembrane</keyword>
<evidence type="ECO:0000313" key="3">
    <source>
        <dbReference type="EMBL" id="WMN02105.1"/>
    </source>
</evidence>
<proteinExistence type="predicted"/>